<organism evidence="1 2">
    <name type="scientific">Trichinella pseudospiralis</name>
    <name type="common">Parasitic roundworm</name>
    <dbReference type="NCBI Taxonomy" id="6337"/>
    <lineage>
        <taxon>Eukaryota</taxon>
        <taxon>Metazoa</taxon>
        <taxon>Ecdysozoa</taxon>
        <taxon>Nematoda</taxon>
        <taxon>Enoplea</taxon>
        <taxon>Dorylaimia</taxon>
        <taxon>Trichinellida</taxon>
        <taxon>Trichinellidae</taxon>
        <taxon>Trichinella</taxon>
    </lineage>
</organism>
<comment type="caution">
    <text evidence="1">The sequence shown here is derived from an EMBL/GenBank/DDBJ whole genome shotgun (WGS) entry which is preliminary data.</text>
</comment>
<name>A0A0V0YD89_TRIPS</name>
<reference evidence="1 2" key="1">
    <citation type="submission" date="2015-01" db="EMBL/GenBank/DDBJ databases">
        <title>Evolution of Trichinella species and genotypes.</title>
        <authorList>
            <person name="Korhonen P.K."/>
            <person name="Edoardo P."/>
            <person name="Giuseppe L.R."/>
            <person name="Gasser R.B."/>
        </authorList>
    </citation>
    <scope>NUCLEOTIDE SEQUENCE [LARGE SCALE GENOMIC DNA]</scope>
    <source>
        <strain evidence="1">ISS141</strain>
    </source>
</reference>
<proteinExistence type="predicted"/>
<evidence type="ECO:0000313" key="1">
    <source>
        <dbReference type="EMBL" id="KRX98248.1"/>
    </source>
</evidence>
<dbReference type="AlphaFoldDB" id="A0A0V0YD89"/>
<gene>
    <name evidence="1" type="ORF">T4E_7614</name>
</gene>
<dbReference type="EMBL" id="JYDU01000023">
    <property type="protein sequence ID" value="KRX98248.1"/>
    <property type="molecule type" value="Genomic_DNA"/>
</dbReference>
<dbReference type="Proteomes" id="UP000054815">
    <property type="component" value="Unassembled WGS sequence"/>
</dbReference>
<accession>A0A0V0YD89</accession>
<protein>
    <submittedName>
        <fullName evidence="1">Uncharacterized protein</fullName>
    </submittedName>
</protein>
<sequence>MHPQTNGRNSRILYEKWEKPSLRKAINTIPAWSEQNLQNDGSTPPAAPCIISSIPFSRLRTHSTNLSLQICPRLVKGDANCLDASERNCSSCA</sequence>
<evidence type="ECO:0000313" key="2">
    <source>
        <dbReference type="Proteomes" id="UP000054815"/>
    </source>
</evidence>